<dbReference type="InterPro" id="IPR038108">
    <property type="entry name" value="RPN13_DEUBAD_sf"/>
</dbReference>
<feature type="compositionally biased region" description="Basic and acidic residues" evidence="4">
    <location>
        <begin position="156"/>
        <end position="183"/>
    </location>
</feature>
<feature type="region of interest" description="Disordered" evidence="4">
    <location>
        <begin position="137"/>
        <end position="192"/>
    </location>
</feature>
<dbReference type="InterPro" id="IPR032368">
    <property type="entry name" value="RPN13_DEUBAD"/>
</dbReference>
<protein>
    <recommendedName>
        <fullName evidence="5">DEUBAD domain-containing protein</fullName>
    </recommendedName>
</protein>
<dbReference type="OrthoDB" id="340431at2759"/>
<dbReference type="GO" id="GO:0070628">
    <property type="term" value="F:proteasome binding"/>
    <property type="evidence" value="ECO:0007669"/>
    <property type="project" value="TreeGrafter"/>
</dbReference>
<evidence type="ECO:0000313" key="7">
    <source>
        <dbReference type="Proteomes" id="UP000215335"/>
    </source>
</evidence>
<dbReference type="GO" id="GO:0061133">
    <property type="term" value="F:endopeptidase activator activity"/>
    <property type="evidence" value="ECO:0007669"/>
    <property type="project" value="TreeGrafter"/>
</dbReference>
<reference evidence="6 7" key="1">
    <citation type="journal article" date="2017" name="Curr. Biol.">
        <title>The Evolution of Venom by Co-option of Single-Copy Genes.</title>
        <authorList>
            <person name="Martinson E.O."/>
            <person name="Mrinalini"/>
            <person name="Kelkar Y.D."/>
            <person name="Chang C.H."/>
            <person name="Werren J.H."/>
        </authorList>
    </citation>
    <scope>NUCLEOTIDE SEQUENCE [LARGE SCALE GENOMIC DNA]</scope>
    <source>
        <strain evidence="6 7">Alberta</strain>
        <tissue evidence="6">Whole body</tissue>
    </source>
</reference>
<dbReference type="Pfam" id="PF16550">
    <property type="entry name" value="RPN13_C"/>
    <property type="match status" value="1"/>
</dbReference>
<evidence type="ECO:0000256" key="4">
    <source>
        <dbReference type="SAM" id="MobiDB-lite"/>
    </source>
</evidence>
<sequence length="192" mass="20516">MQTLNNKLDNIVQLLIFELVNILNSDKSGGIRCYNIAFVRQRGVASELSSAIPAAISTCESLEELISTYLPAGDSLSTTLSSPQFSQALSLFWSALQSGQAAPVVQQFGLGSEAVNAATTGNIHDFVNALETEALKKSPASDAEAVDNSDMMNTKKSQDESAGKLKSDQPDSKTDTINHKKDNDDDEGMALD</sequence>
<dbReference type="Gene3D" id="1.10.2020.20">
    <property type="match status" value="1"/>
</dbReference>
<comment type="similarity">
    <text evidence="2">Belongs to the ADRM1 family.</text>
</comment>
<name>A0A232EZZ5_9HYME</name>
<dbReference type="Proteomes" id="UP000215335">
    <property type="component" value="Unassembled WGS sequence"/>
</dbReference>
<keyword evidence="3" id="KW-0539">Nucleus</keyword>
<comment type="caution">
    <text evidence="6">The sequence shown here is derived from an EMBL/GenBank/DDBJ whole genome shotgun (WGS) entry which is preliminary data.</text>
</comment>
<dbReference type="PANTHER" id="PTHR12225:SF0">
    <property type="entry name" value="PROTEASOMAL UBIQUITIN RECEPTOR ADRM1"/>
    <property type="match status" value="1"/>
</dbReference>
<proteinExistence type="inferred from homology"/>
<accession>A0A232EZZ5</accession>
<gene>
    <name evidence="6" type="ORF">TSAR_009698</name>
</gene>
<keyword evidence="7" id="KW-1185">Reference proteome</keyword>
<evidence type="ECO:0000259" key="5">
    <source>
        <dbReference type="PROSITE" id="PS51916"/>
    </source>
</evidence>
<comment type="subcellular location">
    <subcellularLocation>
        <location evidence="1">Nucleus</location>
    </subcellularLocation>
</comment>
<dbReference type="PANTHER" id="PTHR12225">
    <property type="entry name" value="ADHESION REGULATING MOLECULE 1 110 KDA CELL MEMBRANE GLYCOPROTEIN"/>
    <property type="match status" value="1"/>
</dbReference>
<feature type="domain" description="DEUBAD" evidence="5">
    <location>
        <begin position="27"/>
        <end position="140"/>
    </location>
</feature>
<evidence type="ECO:0000256" key="2">
    <source>
        <dbReference type="ARBA" id="ARBA00009216"/>
    </source>
</evidence>
<dbReference type="InterPro" id="IPR006773">
    <property type="entry name" value="Rpn13/ADRM1"/>
</dbReference>
<evidence type="ECO:0000313" key="6">
    <source>
        <dbReference type="EMBL" id="OXU23932.1"/>
    </source>
</evidence>
<organism evidence="6 7">
    <name type="scientific">Trichomalopsis sarcophagae</name>
    <dbReference type="NCBI Taxonomy" id="543379"/>
    <lineage>
        <taxon>Eukaryota</taxon>
        <taxon>Metazoa</taxon>
        <taxon>Ecdysozoa</taxon>
        <taxon>Arthropoda</taxon>
        <taxon>Hexapoda</taxon>
        <taxon>Insecta</taxon>
        <taxon>Pterygota</taxon>
        <taxon>Neoptera</taxon>
        <taxon>Endopterygota</taxon>
        <taxon>Hymenoptera</taxon>
        <taxon>Apocrita</taxon>
        <taxon>Proctotrupomorpha</taxon>
        <taxon>Chalcidoidea</taxon>
        <taxon>Pteromalidae</taxon>
        <taxon>Pteromalinae</taxon>
        <taxon>Trichomalopsis</taxon>
    </lineage>
</organism>
<dbReference type="GO" id="GO:0005634">
    <property type="term" value="C:nucleus"/>
    <property type="evidence" value="ECO:0007669"/>
    <property type="project" value="UniProtKB-SubCell"/>
</dbReference>
<dbReference type="GO" id="GO:0008541">
    <property type="term" value="C:proteasome regulatory particle, lid subcomplex"/>
    <property type="evidence" value="ECO:0007669"/>
    <property type="project" value="TreeGrafter"/>
</dbReference>
<dbReference type="EMBL" id="NNAY01001452">
    <property type="protein sequence ID" value="OXU23932.1"/>
    <property type="molecule type" value="Genomic_DNA"/>
</dbReference>
<evidence type="ECO:0000256" key="3">
    <source>
        <dbReference type="ARBA" id="ARBA00023242"/>
    </source>
</evidence>
<dbReference type="GO" id="GO:0005737">
    <property type="term" value="C:cytoplasm"/>
    <property type="evidence" value="ECO:0007669"/>
    <property type="project" value="InterPro"/>
</dbReference>
<dbReference type="PROSITE" id="PS51916">
    <property type="entry name" value="DEUBAD"/>
    <property type="match status" value="1"/>
</dbReference>
<evidence type="ECO:0000256" key="1">
    <source>
        <dbReference type="ARBA" id="ARBA00004123"/>
    </source>
</evidence>
<dbReference type="STRING" id="543379.A0A232EZZ5"/>
<dbReference type="AlphaFoldDB" id="A0A232EZZ5"/>
<dbReference type="InterPro" id="IPR044867">
    <property type="entry name" value="DEUBAD_dom"/>
</dbReference>